<keyword evidence="1" id="KW-0472">Membrane</keyword>
<feature type="transmembrane region" description="Helical" evidence="1">
    <location>
        <begin position="64"/>
        <end position="82"/>
    </location>
</feature>
<feature type="transmembrane region" description="Helical" evidence="1">
    <location>
        <begin position="149"/>
        <end position="170"/>
    </location>
</feature>
<dbReference type="AlphaFoldDB" id="A0A650CLH4"/>
<name>A0A650CLH4_9CREN</name>
<feature type="transmembrane region" description="Helical" evidence="1">
    <location>
        <begin position="88"/>
        <end position="110"/>
    </location>
</feature>
<evidence type="ECO:0000256" key="1">
    <source>
        <dbReference type="SAM" id="Phobius"/>
    </source>
</evidence>
<keyword evidence="1" id="KW-1133">Transmembrane helix</keyword>
<dbReference type="RefSeq" id="WP_156004781.1">
    <property type="nucleotide sequence ID" value="NZ_CP045483.1"/>
</dbReference>
<evidence type="ECO:0008006" key="4">
    <source>
        <dbReference type="Google" id="ProtNLM"/>
    </source>
</evidence>
<reference evidence="2 3" key="1">
    <citation type="submission" date="2019-10" db="EMBL/GenBank/DDBJ databases">
        <title>Genome Sequences from Six Type Strain Members of the Archaeal Family Sulfolobaceae: Acidianus ambivalens, Acidianus infernus, Metallosphaera prunae, Stygiolobus azoricus, Sulfolobus metallicus, and Sulfurisphaera ohwakuensis.</title>
        <authorList>
            <person name="Counts J.A."/>
            <person name="Kelly R.M."/>
        </authorList>
    </citation>
    <scope>NUCLEOTIDE SEQUENCE [LARGE SCALE GENOMIC DNA]</scope>
    <source>
        <strain evidence="2 3">FC6</strain>
    </source>
</reference>
<dbReference type="EMBL" id="CP045483">
    <property type="protein sequence ID" value="QGR18598.1"/>
    <property type="molecule type" value="Genomic_DNA"/>
</dbReference>
<feature type="transmembrane region" description="Helical" evidence="1">
    <location>
        <begin position="37"/>
        <end position="57"/>
    </location>
</feature>
<feature type="transmembrane region" description="Helical" evidence="1">
    <location>
        <begin position="122"/>
        <end position="143"/>
    </location>
</feature>
<dbReference type="Proteomes" id="UP000423396">
    <property type="component" value="Chromosome"/>
</dbReference>
<dbReference type="InterPro" id="IPR036259">
    <property type="entry name" value="MFS_trans_sf"/>
</dbReference>
<proteinExistence type="predicted"/>
<dbReference type="OrthoDB" id="43288at2157"/>
<dbReference type="Gene3D" id="1.20.1250.20">
    <property type="entry name" value="MFS general substrate transporter like domains"/>
    <property type="match status" value="1"/>
</dbReference>
<sequence>MRFLKYIAISWTLWGVSLYLFSPYLTILLESSISTPLLVDLTYIISSIAGILFINLLKVFRDESIIKMSIVISGLGLIMLGLSNNAVMAILGLITYNTYWIAVPFFYYNLSRAEKEQFSKTWAISMIPALILPIVGGLITLHIGVRATFIISGVLMILAAVPLTWVKFSIEGEGRSENKESLIPLIFSVLPLSLALPFLYELKSFELSTVWLTYEIGEIVGILLTWISWRNNNSLAVALLIFSTVIVNSFVALGGFYYGLSEAVLSSGVGSVNPRSFKTAIRVATMEASLWTIGYIISSLAYIVSYSLPFVYAGLIALLFALLIMARIENRRVRIPSLRRIELIVPRGIKHVAYEGIEPYFKFA</sequence>
<feature type="transmembrane region" description="Helical" evidence="1">
    <location>
        <begin position="7"/>
        <end position="25"/>
    </location>
</feature>
<feature type="transmembrane region" description="Helical" evidence="1">
    <location>
        <begin position="182"/>
        <end position="200"/>
    </location>
</feature>
<dbReference type="GeneID" id="42797481"/>
<keyword evidence="1" id="KW-0812">Transmembrane</keyword>
<accession>A0A650CLH4</accession>
<keyword evidence="3" id="KW-1185">Reference proteome</keyword>
<evidence type="ECO:0000313" key="2">
    <source>
        <dbReference type="EMBL" id="QGR18598.1"/>
    </source>
</evidence>
<protein>
    <recommendedName>
        <fullName evidence="4">MFS transporter</fullName>
    </recommendedName>
</protein>
<gene>
    <name evidence="2" type="ORF">D1868_00355</name>
</gene>
<dbReference type="SUPFAM" id="SSF103473">
    <property type="entry name" value="MFS general substrate transporter"/>
    <property type="match status" value="1"/>
</dbReference>
<feature type="transmembrane region" description="Helical" evidence="1">
    <location>
        <begin position="310"/>
        <end position="328"/>
    </location>
</feature>
<feature type="transmembrane region" description="Helical" evidence="1">
    <location>
        <begin position="235"/>
        <end position="260"/>
    </location>
</feature>
<dbReference type="KEGG" id="sazo:D1868_00355"/>
<organism evidence="2 3">
    <name type="scientific">Stygiolobus azoricus</name>
    <dbReference type="NCBI Taxonomy" id="41675"/>
    <lineage>
        <taxon>Archaea</taxon>
        <taxon>Thermoproteota</taxon>
        <taxon>Thermoprotei</taxon>
        <taxon>Sulfolobales</taxon>
        <taxon>Sulfolobaceae</taxon>
        <taxon>Stygiolobus</taxon>
    </lineage>
</organism>
<evidence type="ECO:0000313" key="3">
    <source>
        <dbReference type="Proteomes" id="UP000423396"/>
    </source>
</evidence>